<dbReference type="AlphaFoldDB" id="X1KBQ2"/>
<evidence type="ECO:0008006" key="2">
    <source>
        <dbReference type="Google" id="ProtNLM"/>
    </source>
</evidence>
<sequence length="144" mass="17447">MLNVCTIWIFDDTTGRIYDYYWRVRANSSAWEWFTEWSEQWSYETRMRPNGPQPLHPPNGSTIYVDSLPIEIDVQWDTIQDEEFYEVMIFEDSLIYDLAIVNSNSYVVSVYDTAQYSWQVRAGSSLWQYYSYWSNLWYFHVNYA</sequence>
<comment type="caution">
    <text evidence="1">The sequence shown here is derived from an EMBL/GenBank/DDBJ whole genome shotgun (WGS) entry which is preliminary data.</text>
</comment>
<protein>
    <recommendedName>
        <fullName evidence="2">Fibronectin type-III domain-containing protein</fullName>
    </recommendedName>
</protein>
<accession>X1KBQ2</accession>
<proteinExistence type="predicted"/>
<organism evidence="1">
    <name type="scientific">marine sediment metagenome</name>
    <dbReference type="NCBI Taxonomy" id="412755"/>
    <lineage>
        <taxon>unclassified sequences</taxon>
        <taxon>metagenomes</taxon>
        <taxon>ecological metagenomes</taxon>
    </lineage>
</organism>
<name>X1KBQ2_9ZZZZ</name>
<reference evidence="1" key="1">
    <citation type="journal article" date="2014" name="Front. Microbiol.">
        <title>High frequency of phylogenetically diverse reductive dehalogenase-homologous genes in deep subseafloor sedimentary metagenomes.</title>
        <authorList>
            <person name="Kawai M."/>
            <person name="Futagami T."/>
            <person name="Toyoda A."/>
            <person name="Takaki Y."/>
            <person name="Nishi S."/>
            <person name="Hori S."/>
            <person name="Arai W."/>
            <person name="Tsubouchi T."/>
            <person name="Morono Y."/>
            <person name="Uchiyama I."/>
            <person name="Ito T."/>
            <person name="Fujiyama A."/>
            <person name="Inagaki F."/>
            <person name="Takami H."/>
        </authorList>
    </citation>
    <scope>NUCLEOTIDE SEQUENCE</scope>
    <source>
        <strain evidence="1">Expedition CK06-06</strain>
    </source>
</reference>
<gene>
    <name evidence="1" type="ORF">S06H3_21215</name>
</gene>
<evidence type="ECO:0000313" key="1">
    <source>
        <dbReference type="EMBL" id="GAI04038.1"/>
    </source>
</evidence>
<dbReference type="EMBL" id="BARV01011108">
    <property type="protein sequence ID" value="GAI04038.1"/>
    <property type="molecule type" value="Genomic_DNA"/>
</dbReference>
<dbReference type="Gene3D" id="2.60.40.10">
    <property type="entry name" value="Immunoglobulins"/>
    <property type="match status" value="1"/>
</dbReference>
<dbReference type="InterPro" id="IPR013783">
    <property type="entry name" value="Ig-like_fold"/>
</dbReference>